<dbReference type="GO" id="GO:0016791">
    <property type="term" value="F:phosphatase activity"/>
    <property type="evidence" value="ECO:0007669"/>
    <property type="project" value="UniProtKB-ARBA"/>
</dbReference>
<keyword evidence="2" id="KW-1185">Reference proteome</keyword>
<accession>A0A4U5NDZ5</accession>
<evidence type="ECO:0000313" key="2">
    <source>
        <dbReference type="Proteomes" id="UP000298663"/>
    </source>
</evidence>
<dbReference type="Gene3D" id="3.40.50.1240">
    <property type="entry name" value="Phosphoglycerate mutase-like"/>
    <property type="match status" value="1"/>
</dbReference>
<dbReference type="STRING" id="34508.A0A4U5NDZ5"/>
<dbReference type="OrthoDB" id="414418at2759"/>
<organism evidence="1 2">
    <name type="scientific">Steinernema carpocapsae</name>
    <name type="common">Entomopathogenic nematode</name>
    <dbReference type="NCBI Taxonomy" id="34508"/>
    <lineage>
        <taxon>Eukaryota</taxon>
        <taxon>Metazoa</taxon>
        <taxon>Ecdysozoa</taxon>
        <taxon>Nematoda</taxon>
        <taxon>Chromadorea</taxon>
        <taxon>Rhabditida</taxon>
        <taxon>Tylenchina</taxon>
        <taxon>Panagrolaimomorpha</taxon>
        <taxon>Strongyloidoidea</taxon>
        <taxon>Steinernematidae</taxon>
        <taxon>Steinernema</taxon>
    </lineage>
</organism>
<dbReference type="EMBL" id="AZBU02000004">
    <property type="protein sequence ID" value="TKR80964.1"/>
    <property type="molecule type" value="Genomic_DNA"/>
</dbReference>
<dbReference type="InterPro" id="IPR029033">
    <property type="entry name" value="His_PPase_superfam"/>
</dbReference>
<sequence length="302" mass="34538">MEKLRFVFDLSHKVENISSREVFIVANAQNVKQLFPNWTKLSHLDEGRYEVFDLNMPIKLINREKNEAAYKLDPPLSEVGIFEGRAIGRQLHDRKIRNPVVFTAPNLSSIQTASEIAKTFNGITKIRIEPGISTRQSKKCSEVFFSQQKLVNAGFPVDLGYESSDFETSEDWGEVQKCVKRSFLRCIDQSTAGNAIFVTDRAATKILTHLCFGIPKSTLKIPQEEWHQRAYRSYPSGCVVAFKRDRYDKDIFHPTAGVVLTSSFRTTALDIDEDAFRRGWAPKIPRNPIMECETQIEERTIN</sequence>
<dbReference type="PANTHER" id="PTHR16469">
    <property type="entry name" value="UBIQUITIN-ASSOCIATED AND SH3 DOMAIN-CONTAINING BA-RELATED"/>
    <property type="match status" value="1"/>
</dbReference>
<dbReference type="Pfam" id="PF00300">
    <property type="entry name" value="His_Phos_1"/>
    <property type="match status" value="1"/>
</dbReference>
<name>A0A4U5NDZ5_STECR</name>
<evidence type="ECO:0000313" key="1">
    <source>
        <dbReference type="EMBL" id="TKR80964.1"/>
    </source>
</evidence>
<dbReference type="AlphaFoldDB" id="A0A4U5NDZ5"/>
<dbReference type="InterPro" id="IPR051710">
    <property type="entry name" value="Phosphatase_SH3-domain"/>
</dbReference>
<dbReference type="InterPro" id="IPR013078">
    <property type="entry name" value="His_Pase_superF_clade-1"/>
</dbReference>
<proteinExistence type="predicted"/>
<comment type="caution">
    <text evidence="1">The sequence shown here is derived from an EMBL/GenBank/DDBJ whole genome shotgun (WGS) entry which is preliminary data.</text>
</comment>
<reference evidence="1 2" key="1">
    <citation type="journal article" date="2015" name="Genome Biol.">
        <title>Comparative genomics of Steinernema reveals deeply conserved gene regulatory networks.</title>
        <authorList>
            <person name="Dillman A.R."/>
            <person name="Macchietto M."/>
            <person name="Porter C.F."/>
            <person name="Rogers A."/>
            <person name="Williams B."/>
            <person name="Antoshechkin I."/>
            <person name="Lee M.M."/>
            <person name="Goodwin Z."/>
            <person name="Lu X."/>
            <person name="Lewis E.E."/>
            <person name="Goodrich-Blair H."/>
            <person name="Stock S.P."/>
            <person name="Adams B.J."/>
            <person name="Sternberg P.W."/>
            <person name="Mortazavi A."/>
        </authorList>
    </citation>
    <scope>NUCLEOTIDE SEQUENCE [LARGE SCALE GENOMIC DNA]</scope>
    <source>
        <strain evidence="1 2">ALL</strain>
    </source>
</reference>
<dbReference type="Proteomes" id="UP000298663">
    <property type="component" value="Unassembled WGS sequence"/>
</dbReference>
<protein>
    <submittedName>
        <fullName evidence="1">Uncharacterized protein</fullName>
    </submittedName>
</protein>
<gene>
    <name evidence="1" type="ORF">L596_014928</name>
</gene>
<reference evidence="1 2" key="2">
    <citation type="journal article" date="2019" name="G3 (Bethesda)">
        <title>Hybrid Assembly of the Genome of the Entomopathogenic Nematode Steinernema carpocapsae Identifies the X-Chromosome.</title>
        <authorList>
            <person name="Serra L."/>
            <person name="Macchietto M."/>
            <person name="Macias-Munoz A."/>
            <person name="McGill C.J."/>
            <person name="Rodriguez I.M."/>
            <person name="Rodriguez B."/>
            <person name="Murad R."/>
            <person name="Mortazavi A."/>
        </authorList>
    </citation>
    <scope>NUCLEOTIDE SEQUENCE [LARGE SCALE GENOMIC DNA]</scope>
    <source>
        <strain evidence="1 2">ALL</strain>
    </source>
</reference>
<dbReference type="SUPFAM" id="SSF53254">
    <property type="entry name" value="Phosphoglycerate mutase-like"/>
    <property type="match status" value="1"/>
</dbReference>
<dbReference type="PANTHER" id="PTHR16469:SF23">
    <property type="entry name" value="HISTIDINE KINASE"/>
    <property type="match status" value="1"/>
</dbReference>